<keyword evidence="6" id="KW-1185">Reference proteome</keyword>
<dbReference type="InterPro" id="IPR039478">
    <property type="entry name" value="FAM184A/B_N"/>
</dbReference>
<keyword evidence="1 2" id="KW-0175">Coiled coil</keyword>
<organism evidence="5 6">
    <name type="scientific">Nothobranchius furzeri</name>
    <name type="common">Turquoise killifish</name>
    <dbReference type="NCBI Taxonomy" id="105023"/>
    <lineage>
        <taxon>Eukaryota</taxon>
        <taxon>Metazoa</taxon>
        <taxon>Chordata</taxon>
        <taxon>Craniata</taxon>
        <taxon>Vertebrata</taxon>
        <taxon>Euteleostomi</taxon>
        <taxon>Actinopterygii</taxon>
        <taxon>Neopterygii</taxon>
        <taxon>Teleostei</taxon>
        <taxon>Neoteleostei</taxon>
        <taxon>Acanthomorphata</taxon>
        <taxon>Ovalentaria</taxon>
        <taxon>Atherinomorphae</taxon>
        <taxon>Cyprinodontiformes</taxon>
        <taxon>Nothobranchiidae</taxon>
        <taxon>Nothobranchius</taxon>
    </lineage>
</organism>
<evidence type="ECO:0000313" key="5">
    <source>
        <dbReference type="Ensembl" id="ENSNFUP00015004477.1"/>
    </source>
</evidence>
<dbReference type="Proteomes" id="UP000694548">
    <property type="component" value="Chromosome sgr04"/>
</dbReference>
<gene>
    <name evidence="5" type="primary">FAM184A</name>
    <name evidence="5" type="synonym">fam184ab</name>
</gene>
<evidence type="ECO:0000256" key="2">
    <source>
        <dbReference type="SAM" id="Coils"/>
    </source>
</evidence>
<evidence type="ECO:0000259" key="4">
    <source>
        <dbReference type="Pfam" id="PF15665"/>
    </source>
</evidence>
<feature type="compositionally biased region" description="Polar residues" evidence="3">
    <location>
        <begin position="636"/>
        <end position="651"/>
    </location>
</feature>
<feature type="region of interest" description="Disordered" evidence="3">
    <location>
        <begin position="626"/>
        <end position="651"/>
    </location>
</feature>
<feature type="domain" description="Protein FAM184A/B N-terminal" evidence="4">
    <location>
        <begin position="38"/>
        <end position="239"/>
    </location>
</feature>
<feature type="region of interest" description="Disordered" evidence="3">
    <location>
        <begin position="1023"/>
        <end position="1074"/>
    </location>
</feature>
<dbReference type="Ensembl" id="ENSNFUT00015004730.1">
    <property type="protein sequence ID" value="ENSNFUP00015004477.1"/>
    <property type="gene ID" value="ENSNFUG00015002152.1"/>
</dbReference>
<reference evidence="5" key="1">
    <citation type="submission" date="2014-08" db="EMBL/GenBank/DDBJ databases">
        <authorList>
            <person name="Senf B."/>
            <person name="Petzold A."/>
            <person name="Downie B.R."/>
            <person name="Koch P."/>
            <person name="Platzer M."/>
        </authorList>
    </citation>
    <scope>NUCLEOTIDE SEQUENCE [LARGE SCALE GENOMIC DNA]</scope>
    <source>
        <strain evidence="5">GRZ</strain>
    </source>
</reference>
<feature type="region of interest" description="Disordered" evidence="3">
    <location>
        <begin position="803"/>
        <end position="825"/>
    </location>
</feature>
<feature type="coiled-coil region" evidence="2">
    <location>
        <begin position="270"/>
        <end position="427"/>
    </location>
</feature>
<protein>
    <submittedName>
        <fullName evidence="5">Family with sequence similarity 184 member A</fullName>
    </submittedName>
</protein>
<feature type="compositionally biased region" description="Pro residues" evidence="3">
    <location>
        <begin position="1030"/>
        <end position="1040"/>
    </location>
</feature>
<feature type="coiled-coil region" evidence="2">
    <location>
        <begin position="462"/>
        <end position="583"/>
    </location>
</feature>
<reference evidence="5" key="2">
    <citation type="submission" date="2025-08" db="UniProtKB">
        <authorList>
            <consortium name="Ensembl"/>
        </authorList>
    </citation>
    <scope>IDENTIFICATION</scope>
</reference>
<dbReference type="PANTHER" id="PTHR18870:SF7">
    <property type="entry name" value="PROTEIN FAM184A"/>
    <property type="match status" value="1"/>
</dbReference>
<dbReference type="GeneTree" id="ENSGT00530000063669"/>
<dbReference type="AlphaFoldDB" id="A0A8C6KGG6"/>
<accession>A0A8C6KGG6</accession>
<dbReference type="Pfam" id="PF15665">
    <property type="entry name" value="FAM184"/>
    <property type="match status" value="1"/>
</dbReference>
<feature type="coiled-coil region" evidence="2">
    <location>
        <begin position="160"/>
        <end position="229"/>
    </location>
</feature>
<evidence type="ECO:0000256" key="3">
    <source>
        <dbReference type="SAM" id="MobiDB-lite"/>
    </source>
</evidence>
<proteinExistence type="predicted"/>
<name>A0A8C6KGG6_NOTFU</name>
<reference evidence="5" key="3">
    <citation type="submission" date="2025-09" db="UniProtKB">
        <authorList>
            <consortium name="Ensembl"/>
        </authorList>
    </citation>
    <scope>IDENTIFICATION</scope>
</reference>
<evidence type="ECO:0000313" key="6">
    <source>
        <dbReference type="Proteomes" id="UP000694548"/>
    </source>
</evidence>
<feature type="coiled-coil region" evidence="2">
    <location>
        <begin position="42"/>
        <end position="119"/>
    </location>
</feature>
<evidence type="ECO:0000256" key="1">
    <source>
        <dbReference type="ARBA" id="ARBA00023054"/>
    </source>
</evidence>
<dbReference type="PANTHER" id="PTHR18870">
    <property type="entry name" value="PROTEIN TAG-278-RELATED"/>
    <property type="match status" value="1"/>
</dbReference>
<sequence>MATEEQPPLSDPHSGISMEYTPDLHLKMSKKIAQLTKVIYALNTKNDEHEAAIATLKEAHEEEVQQILSETREKILQYKGKISDELDLKKRIQSLEESMEVHERMKRQALAEFESYRQRVEDMQLCTEAQHTQRVVSMSREVEEMRRSFEEKLRTFSQAQAQFEQEKKAALEDLKAQHRQEIQELLRSHQSQNANYSKDQEKLGQLHKAEELKQDKKRLVEEYEAKLSKAQAFYERELEAMKRTQQLTADNLLAWKRTEAELRREFQTQEAALQKTLGKLRAELARVTNEARENREKSYKLQMSLTAAESTNKDLTKQLDEVTQNSEIIEIRQKEAECELEAARDRVQQQATEILLKASQISSLQATQMTQEAAIRDLDNERSRLKDKVLRMEEEREALQNQSQALDERHKQQIQCLEKTLREEKASHEKDVDNVRSCYEEEASQLKESQARSLEEVTKKHRASLENALTNAEKDKNRLLMEQQFEKERLSLEEQKMILSQQLDELREELTSKLKAANEEVSWLQQEVQKGEQNFGTAEGQISTLKEAQDKLLEELDATRARLRETSNLLTALQGELETQKRQHEAKLITTKEEEKLKMDKMALELELKWTETLRQECKKLREELREEHEEDKASSLAQLAQSKEQELSNARESWQRKVEDLLEQISLLKQSLEMQLSQSQSSLQQLQHQFSQEREHLRMQLDELQTEHQRRQQRLQEAHRCAMQDVEHTRQRDLKEHLRHHHHAELQSLREAHRQSIETLKQQSEQELQTLRFELEDEGKAMLASLRSELNHIHASAIEHLRQTHHQESAAAKSELEKTLENNRTQERELLSRISELQEEVSRRKNHIAQVDHQIHTLNENISTLTKELELKGKEVLKIRSEANQQIRAHEQELMKRHERELAELSAAHSRETQNMLSDFNKAQEVLKDKISALQILYSPDPLWLSANWIFLLQDDKKFYQLELVNRETNFNKVFNASPNVGVINPLIKQKKKNEKAAASRFSSSHNLRALEAAGMGLDVVGIGSGQLPQPPPPAPPGRLEPIPNSPLHHLELNSNKPLAPPTTPTEPKKFMR</sequence>